<keyword evidence="3" id="KW-0804">Transcription</keyword>
<dbReference type="PANTHER" id="PTHR43280:SF28">
    <property type="entry name" value="HTH-TYPE TRANSCRIPTIONAL ACTIVATOR RHAS"/>
    <property type="match status" value="1"/>
</dbReference>
<evidence type="ECO:0000256" key="3">
    <source>
        <dbReference type="ARBA" id="ARBA00023163"/>
    </source>
</evidence>
<keyword evidence="4" id="KW-0597">Phosphoprotein</keyword>
<reference evidence="7 8" key="1">
    <citation type="submission" date="2018-12" db="EMBL/GenBank/DDBJ databases">
        <title>Bacillus ochoae sp. nov., Paenibacillus whitsoniae sp. nov., Paenibacillus spiritus sp. nov. Isolated from the Mars Exploration Rover during spacecraft assembly.</title>
        <authorList>
            <person name="Seuylemezian A."/>
            <person name="Vaishampayan P."/>
        </authorList>
    </citation>
    <scope>NUCLEOTIDE SEQUENCE [LARGE SCALE GENOMIC DNA]</scope>
    <source>
        <strain evidence="7 8">MER 54</strain>
    </source>
</reference>
<dbReference type="Pfam" id="PF12833">
    <property type="entry name" value="HTH_18"/>
    <property type="match status" value="1"/>
</dbReference>
<organism evidence="7 8">
    <name type="scientific">Paenibacillus whitsoniae</name>
    <dbReference type="NCBI Taxonomy" id="2496558"/>
    <lineage>
        <taxon>Bacteria</taxon>
        <taxon>Bacillati</taxon>
        <taxon>Bacillota</taxon>
        <taxon>Bacilli</taxon>
        <taxon>Bacillales</taxon>
        <taxon>Paenibacillaceae</taxon>
        <taxon>Paenibacillus</taxon>
    </lineage>
</organism>
<feature type="modified residue" description="4-aspartylphosphate" evidence="4">
    <location>
        <position position="55"/>
    </location>
</feature>
<protein>
    <submittedName>
        <fullName evidence="7">Response regulator</fullName>
    </submittedName>
</protein>
<dbReference type="InterPro" id="IPR011006">
    <property type="entry name" value="CheY-like_superfamily"/>
</dbReference>
<comment type="caution">
    <text evidence="7">The sequence shown here is derived from an EMBL/GenBank/DDBJ whole genome shotgun (WGS) entry which is preliminary data.</text>
</comment>
<dbReference type="CDD" id="cd17536">
    <property type="entry name" value="REC_YesN-like"/>
    <property type="match status" value="1"/>
</dbReference>
<dbReference type="InterPro" id="IPR018060">
    <property type="entry name" value="HTH_AraC"/>
</dbReference>
<dbReference type="InterPro" id="IPR020449">
    <property type="entry name" value="Tscrpt_reg_AraC-type_HTH"/>
</dbReference>
<dbReference type="SUPFAM" id="SSF52172">
    <property type="entry name" value="CheY-like"/>
    <property type="match status" value="1"/>
</dbReference>
<dbReference type="Gene3D" id="1.10.10.60">
    <property type="entry name" value="Homeodomain-like"/>
    <property type="match status" value="2"/>
</dbReference>
<dbReference type="EMBL" id="RXHU01000078">
    <property type="protein sequence ID" value="RTE05832.1"/>
    <property type="molecule type" value="Genomic_DNA"/>
</dbReference>
<feature type="domain" description="HTH araC/xylS-type" evidence="5">
    <location>
        <begin position="259"/>
        <end position="357"/>
    </location>
</feature>
<evidence type="ECO:0000256" key="4">
    <source>
        <dbReference type="PROSITE-ProRule" id="PRU00169"/>
    </source>
</evidence>
<name>A0A3S0ALR2_9BACL</name>
<evidence type="ECO:0000313" key="8">
    <source>
        <dbReference type="Proteomes" id="UP000276128"/>
    </source>
</evidence>
<dbReference type="GO" id="GO:0043565">
    <property type="term" value="F:sequence-specific DNA binding"/>
    <property type="evidence" value="ECO:0007669"/>
    <property type="project" value="InterPro"/>
</dbReference>
<feature type="domain" description="Response regulatory" evidence="6">
    <location>
        <begin position="3"/>
        <end position="120"/>
    </location>
</feature>
<sequence>MIKVMIVDDDKLVRKGLMSAMPWREFDMEVVGEASNGEKALEFLAVNSVDLLLTDLAMPVMSGIELLKVVRKQYPSMYTVVLTFHQDFEYIQEALRLGAIDYIAKVQLEKERFDEVLGRIHKRILEDAKPVQPASEDFYAADHHPRADSEDQQATGRDADHVKDMWAGLEWIHHEELFAAQLQQLKELRLPPTKLFGHLYALSDKWNQYFLTLGATAVQIPDAFDSWQEVEVWLTEIRALIRKAMEKPAYSQEVVDSVMKAVRIIKEELQEPITSAMIAKRVNMSRSYFSQCFKDIVGANFSEYLRNHRIEKAKEYLLYSNKTILWIAEQVGYMDEKYFSRTFRELTGCLPSEFRSQNGTGREMSDLRGGN</sequence>
<dbReference type="PANTHER" id="PTHR43280">
    <property type="entry name" value="ARAC-FAMILY TRANSCRIPTIONAL REGULATOR"/>
    <property type="match status" value="1"/>
</dbReference>
<dbReference type="PROSITE" id="PS00041">
    <property type="entry name" value="HTH_ARAC_FAMILY_1"/>
    <property type="match status" value="1"/>
</dbReference>
<keyword evidence="8" id="KW-1185">Reference proteome</keyword>
<keyword evidence="2" id="KW-0238">DNA-binding</keyword>
<dbReference type="Proteomes" id="UP000276128">
    <property type="component" value="Unassembled WGS sequence"/>
</dbReference>
<dbReference type="Gene3D" id="3.40.50.2300">
    <property type="match status" value="1"/>
</dbReference>
<dbReference type="PROSITE" id="PS01124">
    <property type="entry name" value="HTH_ARAC_FAMILY_2"/>
    <property type="match status" value="1"/>
</dbReference>
<evidence type="ECO:0000259" key="5">
    <source>
        <dbReference type="PROSITE" id="PS01124"/>
    </source>
</evidence>
<accession>A0A3S0ALR2</accession>
<evidence type="ECO:0000313" key="7">
    <source>
        <dbReference type="EMBL" id="RTE05832.1"/>
    </source>
</evidence>
<dbReference type="GO" id="GO:0000160">
    <property type="term" value="P:phosphorelay signal transduction system"/>
    <property type="evidence" value="ECO:0007669"/>
    <property type="project" value="InterPro"/>
</dbReference>
<gene>
    <name evidence="7" type="ORF">EJQ19_24200</name>
</gene>
<evidence type="ECO:0000259" key="6">
    <source>
        <dbReference type="PROSITE" id="PS50110"/>
    </source>
</evidence>
<evidence type="ECO:0000256" key="1">
    <source>
        <dbReference type="ARBA" id="ARBA00023015"/>
    </source>
</evidence>
<dbReference type="SUPFAM" id="SSF46689">
    <property type="entry name" value="Homeodomain-like"/>
    <property type="match status" value="2"/>
</dbReference>
<dbReference type="PROSITE" id="PS50110">
    <property type="entry name" value="RESPONSE_REGULATORY"/>
    <property type="match status" value="1"/>
</dbReference>
<dbReference type="SMART" id="SM00342">
    <property type="entry name" value="HTH_ARAC"/>
    <property type="match status" value="1"/>
</dbReference>
<dbReference type="PRINTS" id="PR00032">
    <property type="entry name" value="HTHARAC"/>
</dbReference>
<dbReference type="RefSeq" id="WP_126143814.1">
    <property type="nucleotide sequence ID" value="NZ_RXHU01000078.1"/>
</dbReference>
<dbReference type="GO" id="GO:0003700">
    <property type="term" value="F:DNA-binding transcription factor activity"/>
    <property type="evidence" value="ECO:0007669"/>
    <property type="project" value="InterPro"/>
</dbReference>
<dbReference type="AlphaFoldDB" id="A0A3S0ALR2"/>
<keyword evidence="1" id="KW-0805">Transcription regulation</keyword>
<dbReference type="OrthoDB" id="1769137at2"/>
<evidence type="ECO:0000256" key="2">
    <source>
        <dbReference type="ARBA" id="ARBA00023125"/>
    </source>
</evidence>
<dbReference type="InterPro" id="IPR001789">
    <property type="entry name" value="Sig_transdc_resp-reg_receiver"/>
</dbReference>
<dbReference type="Pfam" id="PF00072">
    <property type="entry name" value="Response_reg"/>
    <property type="match status" value="1"/>
</dbReference>
<dbReference type="InterPro" id="IPR018062">
    <property type="entry name" value="HTH_AraC-typ_CS"/>
</dbReference>
<proteinExistence type="predicted"/>
<dbReference type="SMART" id="SM00448">
    <property type="entry name" value="REC"/>
    <property type="match status" value="1"/>
</dbReference>
<dbReference type="InterPro" id="IPR009057">
    <property type="entry name" value="Homeodomain-like_sf"/>
</dbReference>